<evidence type="ECO:0000313" key="9">
    <source>
        <dbReference type="EMBL" id="MCG5074625.1"/>
    </source>
</evidence>
<evidence type="ECO:0000256" key="2">
    <source>
        <dbReference type="ARBA" id="ARBA00022679"/>
    </source>
</evidence>
<accession>A0A9X1RNX0</accession>
<evidence type="ECO:0000256" key="8">
    <source>
        <dbReference type="SAM" id="MobiDB-lite"/>
    </source>
</evidence>
<dbReference type="Proteomes" id="UP001139308">
    <property type="component" value="Unassembled WGS sequence"/>
</dbReference>
<keyword evidence="9" id="KW-0251">Elongation factor</keyword>
<comment type="caution">
    <text evidence="9">The sequence shown here is derived from an EMBL/GenBank/DDBJ whole genome shotgun (WGS) entry which is preliminary data.</text>
</comment>
<feature type="compositionally biased region" description="Low complexity" evidence="8">
    <location>
        <begin position="386"/>
        <end position="408"/>
    </location>
</feature>
<dbReference type="Pfam" id="PF10093">
    <property type="entry name" value="EarP"/>
    <property type="match status" value="1"/>
</dbReference>
<keyword evidence="9" id="KW-0648">Protein biosynthesis</keyword>
<feature type="compositionally biased region" description="Low complexity" evidence="8">
    <location>
        <begin position="18"/>
        <end position="40"/>
    </location>
</feature>
<evidence type="ECO:0000256" key="7">
    <source>
        <dbReference type="ARBA" id="ARBA00048472"/>
    </source>
</evidence>
<evidence type="ECO:0000256" key="4">
    <source>
        <dbReference type="ARBA" id="ARBA00024346"/>
    </source>
</evidence>
<dbReference type="GO" id="GO:0106361">
    <property type="term" value="F:protein-arginine rhamnosyltransferase activity"/>
    <property type="evidence" value="ECO:0007669"/>
    <property type="project" value="InterPro"/>
</dbReference>
<comment type="catalytic activity">
    <reaction evidence="7">
        <text>dTDP-beta-L-rhamnose + L-arginyl-[protein] = N(omega)-(alpha-L-rhamnosyl)-L-arginyl-[protein] + dTDP + H(+)</text>
        <dbReference type="Rhea" id="RHEA:66692"/>
        <dbReference type="Rhea" id="RHEA-COMP:10532"/>
        <dbReference type="Rhea" id="RHEA-COMP:17096"/>
        <dbReference type="ChEBI" id="CHEBI:15378"/>
        <dbReference type="ChEBI" id="CHEBI:29965"/>
        <dbReference type="ChEBI" id="CHEBI:57510"/>
        <dbReference type="ChEBI" id="CHEBI:58369"/>
        <dbReference type="ChEBI" id="CHEBI:167445"/>
    </reaction>
    <physiologicalReaction direction="left-to-right" evidence="7">
        <dbReference type="Rhea" id="RHEA:66693"/>
    </physiologicalReaction>
</comment>
<dbReference type="EMBL" id="JAKLJA010000010">
    <property type="protein sequence ID" value="MCG5074625.1"/>
    <property type="molecule type" value="Genomic_DNA"/>
</dbReference>
<feature type="region of interest" description="Disordered" evidence="8">
    <location>
        <begin position="1"/>
        <end position="40"/>
    </location>
</feature>
<dbReference type="AlphaFoldDB" id="A0A9X1RNX0"/>
<proteinExistence type="inferred from homology"/>
<evidence type="ECO:0000256" key="5">
    <source>
        <dbReference type="ARBA" id="ARBA00024416"/>
    </source>
</evidence>
<dbReference type="RefSeq" id="WP_238464492.1">
    <property type="nucleotide sequence ID" value="NZ_JAKLJA010000010.1"/>
</dbReference>
<evidence type="ECO:0000256" key="1">
    <source>
        <dbReference type="ARBA" id="ARBA00022676"/>
    </source>
</evidence>
<dbReference type="InterPro" id="IPR016633">
    <property type="entry name" value="EarP"/>
</dbReference>
<protein>
    <recommendedName>
        <fullName evidence="5">Protein-arginine rhamnosyltransferase</fullName>
    </recommendedName>
    <alternativeName>
        <fullName evidence="6">EF-P arginine rhamnosyltransferase</fullName>
    </alternativeName>
</protein>
<dbReference type="GO" id="GO:0003746">
    <property type="term" value="F:translation elongation factor activity"/>
    <property type="evidence" value="ECO:0007669"/>
    <property type="project" value="UniProtKB-KW"/>
</dbReference>
<evidence type="ECO:0000256" key="6">
    <source>
        <dbReference type="ARBA" id="ARBA00030025"/>
    </source>
</evidence>
<sequence>MPHSKRPAATREHDDARPAAQPTAQPAAQPTAQPAAESATESAAESRIACDIFCAVIDNFGDIGVCWRLARQLAHEHGWEVRVFVDDLLAFQKLCPALNLERATQTVEDVVIEHWHEPEHAGETLRIADVVVEAFACELPGVYVSAMAQRERTPVWLNLEYLSAEDWVADFHLRPSPHPRYPLLKHFFFPGLGPGTGGVLKERDLDAARAAFEHSAEARAAWWQSATGGPPPGPQATVISLFAYENPAVDALLEQWCDSPTPIVLLVPQGRISGALARFFGIASFDAHACAERGSLRAHGLAFTEQRGYDALLWVSDINFVRGEDSFVRAQWAARPFVWQIYPQGDDAHLPKLDAALEHYARTLAEAPRNALARFWHAWNGNGVEAPTDGPSSAPASPADAPLQASQPAPQPTPLPTLDWRDFAQYLPVFKARAQAWAGELAQAGDLGGNLAEFAKTQLK</sequence>
<feature type="region of interest" description="Disordered" evidence="8">
    <location>
        <begin position="384"/>
        <end position="417"/>
    </location>
</feature>
<comment type="similarity">
    <text evidence="4">Belongs to the glycosyltransferase 104 family.</text>
</comment>
<reference evidence="9" key="1">
    <citation type="submission" date="2022-01" db="EMBL/GenBank/DDBJ databases">
        <title>Genome sequence and assembly of Parabukholderia sp. RG36.</title>
        <authorList>
            <person name="Chhetri G."/>
        </authorList>
    </citation>
    <scope>NUCLEOTIDE SEQUENCE</scope>
    <source>
        <strain evidence="9">RG36</strain>
    </source>
</reference>
<keyword evidence="10" id="KW-1185">Reference proteome</keyword>
<keyword evidence="1" id="KW-0328">Glycosyltransferase</keyword>
<comment type="function">
    <text evidence="3">Protein-arginine rhamnosyltransferase that catalyzes the transfer of a single rhamnose to elongation factor P (EF-P) on 'Lys-32', a modification required for EF-P-dependent rescue of polyproline stalled ribosomes.</text>
</comment>
<name>A0A9X1RNX0_9BURK</name>
<organism evidence="9 10">
    <name type="scientific">Paraburkholderia tagetis</name>
    <dbReference type="NCBI Taxonomy" id="2913261"/>
    <lineage>
        <taxon>Bacteria</taxon>
        <taxon>Pseudomonadati</taxon>
        <taxon>Pseudomonadota</taxon>
        <taxon>Betaproteobacteria</taxon>
        <taxon>Burkholderiales</taxon>
        <taxon>Burkholderiaceae</taxon>
        <taxon>Paraburkholderia</taxon>
    </lineage>
</organism>
<dbReference type="NCBIfam" id="TIGR03837">
    <property type="entry name" value="efp_Arg_rhamno"/>
    <property type="match status" value="1"/>
</dbReference>
<evidence type="ECO:0000313" key="10">
    <source>
        <dbReference type="Proteomes" id="UP001139308"/>
    </source>
</evidence>
<evidence type="ECO:0000256" key="3">
    <source>
        <dbReference type="ARBA" id="ARBA00024303"/>
    </source>
</evidence>
<keyword evidence="2" id="KW-0808">Transferase</keyword>
<gene>
    <name evidence="9" type="primary">earP</name>
    <name evidence="9" type="ORF">L5014_14835</name>
</gene>